<protein>
    <submittedName>
        <fullName evidence="3">Uncharacterized protein</fullName>
    </submittedName>
</protein>
<dbReference type="AlphaFoldDB" id="A0A0L0UQT4"/>
<feature type="region of interest" description="Disordered" evidence="1">
    <location>
        <begin position="1"/>
        <end position="31"/>
    </location>
</feature>
<evidence type="ECO:0000313" key="4">
    <source>
        <dbReference type="Proteomes" id="UP000054564"/>
    </source>
</evidence>
<keyword evidence="4" id="KW-1185">Reference proteome</keyword>
<gene>
    <name evidence="3" type="ORF">PSTG_17423</name>
    <name evidence="2" type="ORF">PSTG_17457</name>
</gene>
<reference evidence="4" key="2">
    <citation type="submission" date="2014-03" db="EMBL/GenBank/DDBJ databases">
        <title>The Genome Sequence of Puccinia striiformis f. sp. tritici PST-78.</title>
        <authorList>
            <consortium name="The Broad Institute Genome Sequencing Platform"/>
            <person name="Cuomo C."/>
            <person name="Hulbert S."/>
            <person name="Chen X."/>
            <person name="Walker B."/>
            <person name="Young S.K."/>
            <person name="Zeng Q."/>
            <person name="Gargeya S."/>
            <person name="Fitzgerald M."/>
            <person name="Haas B."/>
            <person name="Abouelleil A."/>
            <person name="Alvarado L."/>
            <person name="Arachchi H.M."/>
            <person name="Berlin A.M."/>
            <person name="Chapman S.B."/>
            <person name="Goldberg J."/>
            <person name="Griggs A."/>
            <person name="Gujja S."/>
            <person name="Hansen M."/>
            <person name="Howarth C."/>
            <person name="Imamovic A."/>
            <person name="Larimer J."/>
            <person name="McCowan C."/>
            <person name="Montmayeur A."/>
            <person name="Murphy C."/>
            <person name="Neiman D."/>
            <person name="Pearson M."/>
            <person name="Priest M."/>
            <person name="Roberts A."/>
            <person name="Saif S."/>
            <person name="Shea T."/>
            <person name="Sisk P."/>
            <person name="Sykes S."/>
            <person name="Wortman J."/>
            <person name="Nusbaum C."/>
            <person name="Birren B."/>
        </authorList>
    </citation>
    <scope>NUCLEOTIDE SEQUENCE [LARGE SCALE GENOMIC DNA]</scope>
    <source>
        <strain evidence="4">race PST-78</strain>
    </source>
</reference>
<organism evidence="3 4">
    <name type="scientific">Puccinia striiformis f. sp. tritici PST-78</name>
    <dbReference type="NCBI Taxonomy" id="1165861"/>
    <lineage>
        <taxon>Eukaryota</taxon>
        <taxon>Fungi</taxon>
        <taxon>Dikarya</taxon>
        <taxon>Basidiomycota</taxon>
        <taxon>Pucciniomycotina</taxon>
        <taxon>Pucciniomycetes</taxon>
        <taxon>Pucciniales</taxon>
        <taxon>Pucciniaceae</taxon>
        <taxon>Puccinia</taxon>
    </lineage>
</organism>
<evidence type="ECO:0000313" key="2">
    <source>
        <dbReference type="EMBL" id="KNE89084.1"/>
    </source>
</evidence>
<feature type="non-terminal residue" evidence="3">
    <location>
        <position position="1"/>
    </location>
</feature>
<evidence type="ECO:0000313" key="3">
    <source>
        <dbReference type="EMBL" id="KNE89119.1"/>
    </source>
</evidence>
<evidence type="ECO:0000256" key="1">
    <source>
        <dbReference type="SAM" id="MobiDB-lite"/>
    </source>
</evidence>
<name>A0A0L0UQT4_9BASI</name>
<comment type="caution">
    <text evidence="3">The sequence shown here is derived from an EMBL/GenBank/DDBJ whole genome shotgun (WGS) entry which is preliminary data.</text>
</comment>
<feature type="region of interest" description="Disordered" evidence="1">
    <location>
        <begin position="48"/>
        <end position="71"/>
    </location>
</feature>
<proteinExistence type="predicted"/>
<reference evidence="3" key="1">
    <citation type="submission" date="2014-03" db="EMBL/GenBank/DDBJ databases">
        <title>Cloning and expression analysis of gamma-glutamylcysteines synthetase in perennial ryegrass.</title>
        <authorList>
            <person name="Wei S."/>
            <person name="Sun Z."/>
        </authorList>
    </citation>
    <scope>NUCLEOTIDE SEQUENCE</scope>
    <source>
        <strain evidence="3">Race PST-78</strain>
    </source>
</reference>
<sequence>RSRTVAGDDISRTSGPGSTNSEPARPTGVADLFDSLFCPTGNTAVPNATPAIPINNENPQNDPDPVAPAPHPAIAGLINQVRTSRVSVPGTSTAGIQQQLTANNVRVLQGAPANDAVPASEVESIVIVTGQ</sequence>
<dbReference type="EMBL" id="AJIL01000525">
    <property type="protein sequence ID" value="KNE89084.1"/>
    <property type="molecule type" value="Genomic_DNA"/>
</dbReference>
<dbReference type="EMBL" id="AJIL01000503">
    <property type="protein sequence ID" value="KNE89119.1"/>
    <property type="molecule type" value="Genomic_DNA"/>
</dbReference>
<dbReference type="Proteomes" id="UP000054564">
    <property type="component" value="Unassembled WGS sequence"/>
</dbReference>
<feature type="compositionally biased region" description="Polar residues" evidence="1">
    <location>
        <begin position="12"/>
        <end position="22"/>
    </location>
</feature>
<accession>A0A0L0UQT4</accession>